<gene>
    <name evidence="7" type="ORF">KDA82_11070</name>
</gene>
<dbReference type="PRINTS" id="PR00411">
    <property type="entry name" value="PNDRDTASEI"/>
</dbReference>
<sequence length="407" mass="42846">MPAPKRRVVVAGASLAGVRTARALRDRGFDGEVVLVGAEDHLPYDRPPLSKKILAGQVSLDEIQLLSHDEADALDLELRLGCRASALDPARRTLALDTGEQLRYDDLVVATGSAAKMPPGWEAYAGVHVLRTADDALALRSALAGAPRVAVAGGGFIGCEVASTARALGCDVTVIEPLAAPMARVLGDATALDLAGIPLDAGVRLRCGVAVERLEGGERVERVCLTDGSVVPADVVVVGIGARPVTDWLSGSGVAVADGVLCDEHCATSVPGVYAAGDVARWRNPLFGREMRIEHWTNATEQGAFVARTILEGRQTGGYAPVPFVWSDQHGVKLQIAGVPDPSDRGRIVEGSVTERRFVALYEREERLAAVLAVNSPRSMLTYRRRLAQPTAGEAPASGRLAARPSA</sequence>
<proteinExistence type="predicted"/>
<dbReference type="PRINTS" id="PR00368">
    <property type="entry name" value="FADPNR"/>
</dbReference>
<feature type="domain" description="FAD/NAD(P)-binding" evidence="5">
    <location>
        <begin position="7"/>
        <end position="303"/>
    </location>
</feature>
<accession>A0A8T4IQ37</accession>
<evidence type="ECO:0000313" key="8">
    <source>
        <dbReference type="Proteomes" id="UP000675554"/>
    </source>
</evidence>
<dbReference type="InterPro" id="IPR050446">
    <property type="entry name" value="FAD-oxidoreductase/Apoptosis"/>
</dbReference>
<evidence type="ECO:0000259" key="5">
    <source>
        <dbReference type="Pfam" id="PF07992"/>
    </source>
</evidence>
<comment type="caution">
    <text evidence="7">The sequence shown here is derived from an EMBL/GenBank/DDBJ whole genome shotgun (WGS) entry which is preliminary data.</text>
</comment>
<dbReference type="Gene3D" id="3.50.50.60">
    <property type="entry name" value="FAD/NAD(P)-binding domain"/>
    <property type="match status" value="2"/>
</dbReference>
<dbReference type="PANTHER" id="PTHR43557">
    <property type="entry name" value="APOPTOSIS-INDUCING FACTOR 1"/>
    <property type="match status" value="1"/>
</dbReference>
<name>A0A8T4IQ37_9ACTN</name>
<protein>
    <submittedName>
        <fullName evidence="7">FAD-dependent oxidoreductase</fullName>
    </submittedName>
</protein>
<evidence type="ECO:0000259" key="6">
    <source>
        <dbReference type="Pfam" id="PF14759"/>
    </source>
</evidence>
<evidence type="ECO:0000313" key="7">
    <source>
        <dbReference type="EMBL" id="MBR7673550.1"/>
    </source>
</evidence>
<dbReference type="InterPro" id="IPR036188">
    <property type="entry name" value="FAD/NAD-bd_sf"/>
</dbReference>
<dbReference type="InterPro" id="IPR016156">
    <property type="entry name" value="FAD/NAD-linked_Rdtase_dimer_sf"/>
</dbReference>
<dbReference type="SUPFAM" id="SSF55424">
    <property type="entry name" value="FAD/NAD-linked reductases, dimerisation (C-terminal) domain"/>
    <property type="match status" value="1"/>
</dbReference>
<dbReference type="GO" id="GO:0005737">
    <property type="term" value="C:cytoplasm"/>
    <property type="evidence" value="ECO:0007669"/>
    <property type="project" value="TreeGrafter"/>
</dbReference>
<evidence type="ECO:0000256" key="2">
    <source>
        <dbReference type="ARBA" id="ARBA00022630"/>
    </source>
</evidence>
<dbReference type="SUPFAM" id="SSF51905">
    <property type="entry name" value="FAD/NAD(P)-binding domain"/>
    <property type="match status" value="2"/>
</dbReference>
<dbReference type="Pfam" id="PF07992">
    <property type="entry name" value="Pyr_redox_2"/>
    <property type="match status" value="1"/>
</dbReference>
<dbReference type="PANTHER" id="PTHR43557:SF2">
    <property type="entry name" value="RIESKE DOMAIN-CONTAINING PROTEIN-RELATED"/>
    <property type="match status" value="1"/>
</dbReference>
<dbReference type="InterPro" id="IPR023753">
    <property type="entry name" value="FAD/NAD-binding_dom"/>
</dbReference>
<comment type="cofactor">
    <cofactor evidence="1">
        <name>FAD</name>
        <dbReference type="ChEBI" id="CHEBI:57692"/>
    </cofactor>
</comment>
<keyword evidence="4" id="KW-0560">Oxidoreductase</keyword>
<keyword evidence="2" id="KW-0285">Flavoprotein</keyword>
<dbReference type="GO" id="GO:0016651">
    <property type="term" value="F:oxidoreductase activity, acting on NAD(P)H"/>
    <property type="evidence" value="ECO:0007669"/>
    <property type="project" value="TreeGrafter"/>
</dbReference>
<keyword evidence="3" id="KW-0274">FAD</keyword>
<reference evidence="7" key="1">
    <citation type="submission" date="2021-04" db="EMBL/GenBank/DDBJ databases">
        <title>Sequencing of actinobacteria type strains.</title>
        <authorList>
            <person name="Nguyen G.-S."/>
            <person name="Wentzel A."/>
        </authorList>
    </citation>
    <scope>NUCLEOTIDE SEQUENCE</scope>
    <source>
        <strain evidence="7">DSM 42095</strain>
    </source>
</reference>
<dbReference type="EMBL" id="JAGSMN010000222">
    <property type="protein sequence ID" value="MBR7673550.1"/>
    <property type="molecule type" value="Genomic_DNA"/>
</dbReference>
<organism evidence="7 8">
    <name type="scientific">Streptomyces daliensis</name>
    <dbReference type="NCBI Taxonomy" id="299421"/>
    <lineage>
        <taxon>Bacteria</taxon>
        <taxon>Bacillati</taxon>
        <taxon>Actinomycetota</taxon>
        <taxon>Actinomycetes</taxon>
        <taxon>Kitasatosporales</taxon>
        <taxon>Streptomycetaceae</taxon>
        <taxon>Streptomyces</taxon>
    </lineage>
</organism>
<evidence type="ECO:0000256" key="3">
    <source>
        <dbReference type="ARBA" id="ARBA00022827"/>
    </source>
</evidence>
<dbReference type="InterPro" id="IPR028202">
    <property type="entry name" value="Reductase_C"/>
</dbReference>
<dbReference type="Gene3D" id="3.30.390.30">
    <property type="match status" value="1"/>
</dbReference>
<dbReference type="AlphaFoldDB" id="A0A8T4IQ37"/>
<evidence type="ECO:0000256" key="4">
    <source>
        <dbReference type="ARBA" id="ARBA00023002"/>
    </source>
</evidence>
<dbReference type="Proteomes" id="UP000675554">
    <property type="component" value="Unassembled WGS sequence"/>
</dbReference>
<dbReference type="Pfam" id="PF14759">
    <property type="entry name" value="Reductase_C"/>
    <property type="match status" value="1"/>
</dbReference>
<evidence type="ECO:0000256" key="1">
    <source>
        <dbReference type="ARBA" id="ARBA00001974"/>
    </source>
</evidence>
<feature type="domain" description="Reductase C-terminal" evidence="6">
    <location>
        <begin position="325"/>
        <end position="391"/>
    </location>
</feature>
<keyword evidence="8" id="KW-1185">Reference proteome</keyword>